<accession>A0A6C0JNW2</accession>
<dbReference type="InterPro" id="IPR000719">
    <property type="entry name" value="Prot_kinase_dom"/>
</dbReference>
<feature type="domain" description="Protein kinase" evidence="1">
    <location>
        <begin position="2"/>
        <end position="371"/>
    </location>
</feature>
<sequence>MPSISKVVGEGSFGCVHEPSLECDNPDINYNNKVSKLLLDKHAKTELDEYLGIQRADPENQFFLGVPLHCKPKNTTTNYLSARKCDIGMEATNISTKKFLPDYDLLIMENGGMNLHDFAIYMCDKPATPENRKIMENFWIECHRLFLGLSVFLKENIIHHDLKAQNIVYNPTTNRVAFIDFGLMRPLDKVKKLVLSTGDVRIAKNLRHWSFPVETVLYNKAFYNSNRVRKKLVDILKNGLKNVYDLDFLNNVLPDRNDGNDLIKRDTVANILFSSMVNLITESESLPYAEFVDRSTGTFDLYGMCMGLMYVFNKTYYHLKVTNSKIDYNELFFHLIFCFRPDNSRYTVEQALKLYEERVLADILREDHIIFINHIPTKIDPPHLRVPKMSDAALEKSMEEKDEKLRKKICPAGKVLNPLTGRCVKECKVGQQRDDKFLCRTVKAAREKLKKKKILKEEKDCPEYKERNPRTRRCIKKCNPGYERNHEFRCVKE</sequence>
<dbReference type="EMBL" id="MN740430">
    <property type="protein sequence ID" value="QHU06127.1"/>
    <property type="molecule type" value="Genomic_DNA"/>
</dbReference>
<dbReference type="GO" id="GO:0004672">
    <property type="term" value="F:protein kinase activity"/>
    <property type="evidence" value="ECO:0007669"/>
    <property type="project" value="InterPro"/>
</dbReference>
<dbReference type="InterPro" id="IPR008271">
    <property type="entry name" value="Ser/Thr_kinase_AS"/>
</dbReference>
<evidence type="ECO:0000313" key="2">
    <source>
        <dbReference type="EMBL" id="QHU06127.1"/>
    </source>
</evidence>
<dbReference type="GO" id="GO:0005524">
    <property type="term" value="F:ATP binding"/>
    <property type="evidence" value="ECO:0007669"/>
    <property type="project" value="InterPro"/>
</dbReference>
<dbReference type="SUPFAM" id="SSF56112">
    <property type="entry name" value="Protein kinase-like (PK-like)"/>
    <property type="match status" value="1"/>
</dbReference>
<organism evidence="2">
    <name type="scientific">viral metagenome</name>
    <dbReference type="NCBI Taxonomy" id="1070528"/>
    <lineage>
        <taxon>unclassified sequences</taxon>
        <taxon>metagenomes</taxon>
        <taxon>organismal metagenomes</taxon>
    </lineage>
</organism>
<protein>
    <recommendedName>
        <fullName evidence="1">Protein kinase domain-containing protein</fullName>
    </recommendedName>
</protein>
<dbReference type="PROSITE" id="PS50011">
    <property type="entry name" value="PROTEIN_KINASE_DOM"/>
    <property type="match status" value="1"/>
</dbReference>
<proteinExistence type="predicted"/>
<reference evidence="2" key="1">
    <citation type="journal article" date="2020" name="Nature">
        <title>Giant virus diversity and host interactions through global metagenomics.</title>
        <authorList>
            <person name="Schulz F."/>
            <person name="Roux S."/>
            <person name="Paez-Espino D."/>
            <person name="Jungbluth S."/>
            <person name="Walsh D.A."/>
            <person name="Denef V.J."/>
            <person name="McMahon K.D."/>
            <person name="Konstantinidis K.T."/>
            <person name="Eloe-Fadrosh E.A."/>
            <person name="Kyrpides N.C."/>
            <person name="Woyke T."/>
        </authorList>
    </citation>
    <scope>NUCLEOTIDE SEQUENCE</scope>
    <source>
        <strain evidence="2">GVMAG-M-3300027747-57</strain>
    </source>
</reference>
<dbReference type="InterPro" id="IPR011009">
    <property type="entry name" value="Kinase-like_dom_sf"/>
</dbReference>
<evidence type="ECO:0000259" key="1">
    <source>
        <dbReference type="PROSITE" id="PS50011"/>
    </source>
</evidence>
<name>A0A6C0JNW2_9ZZZZ</name>
<dbReference type="AlphaFoldDB" id="A0A6C0JNW2"/>
<dbReference type="Gene3D" id="1.10.510.10">
    <property type="entry name" value="Transferase(Phosphotransferase) domain 1"/>
    <property type="match status" value="1"/>
</dbReference>
<dbReference type="PROSITE" id="PS00108">
    <property type="entry name" value="PROTEIN_KINASE_ST"/>
    <property type="match status" value="1"/>
</dbReference>